<dbReference type="Proteomes" id="UP001239909">
    <property type="component" value="Unassembled WGS sequence"/>
</dbReference>
<name>A0ABQ6LP54_9RHOB</name>
<sequence length="260" mass="27729">MGDRETRDRQFVTSLARGLEILRSFGPMDAVLSTQEIAARTGLPKPTVSRLTHTLIELGYLLPSTRTGSFRLGPGVLALGYAMLAGVELRERARPLMEELAKRAGITVALGARDRLSVVYLEVARGGQTITLSRTVGARLPIQSTAMGRAILACLPGAERDYLLRALADRVPADMPAIRDAVEEARQSLAAHGFCTGFGNWIPDVNAVAVPVLPLEGDDLFAINAGGPSFAVPRELLTEEIGPALAEMARGLGLPPALNR</sequence>
<evidence type="ECO:0000256" key="2">
    <source>
        <dbReference type="ARBA" id="ARBA00023125"/>
    </source>
</evidence>
<protein>
    <submittedName>
        <fullName evidence="6">IclR family transcriptional regulator</fullName>
    </submittedName>
</protein>
<dbReference type="EMBL" id="BSYI01000020">
    <property type="protein sequence ID" value="GMG83497.1"/>
    <property type="molecule type" value="Genomic_DNA"/>
</dbReference>
<proteinExistence type="predicted"/>
<feature type="domain" description="IclR-ED" evidence="5">
    <location>
        <begin position="75"/>
        <end position="258"/>
    </location>
</feature>
<evidence type="ECO:0000313" key="6">
    <source>
        <dbReference type="EMBL" id="GMG83497.1"/>
    </source>
</evidence>
<keyword evidence="7" id="KW-1185">Reference proteome</keyword>
<accession>A0ABQ6LP54</accession>
<comment type="caution">
    <text evidence="6">The sequence shown here is derived from an EMBL/GenBank/DDBJ whole genome shotgun (WGS) entry which is preliminary data.</text>
</comment>
<dbReference type="SUPFAM" id="SSF46785">
    <property type="entry name" value="Winged helix' DNA-binding domain"/>
    <property type="match status" value="1"/>
</dbReference>
<evidence type="ECO:0000259" key="5">
    <source>
        <dbReference type="PROSITE" id="PS51078"/>
    </source>
</evidence>
<dbReference type="Gene3D" id="1.10.10.10">
    <property type="entry name" value="Winged helix-like DNA-binding domain superfamily/Winged helix DNA-binding domain"/>
    <property type="match status" value="1"/>
</dbReference>
<dbReference type="Gene3D" id="3.30.450.40">
    <property type="match status" value="1"/>
</dbReference>
<dbReference type="InterPro" id="IPR005471">
    <property type="entry name" value="Tscrpt_reg_IclR_N"/>
</dbReference>
<dbReference type="Pfam" id="PF01614">
    <property type="entry name" value="IclR_C"/>
    <property type="match status" value="1"/>
</dbReference>
<evidence type="ECO:0000256" key="1">
    <source>
        <dbReference type="ARBA" id="ARBA00023015"/>
    </source>
</evidence>
<keyword evidence="3" id="KW-0804">Transcription</keyword>
<evidence type="ECO:0000259" key="4">
    <source>
        <dbReference type="PROSITE" id="PS51077"/>
    </source>
</evidence>
<evidence type="ECO:0000256" key="3">
    <source>
        <dbReference type="ARBA" id="ARBA00023163"/>
    </source>
</evidence>
<dbReference type="InterPro" id="IPR014757">
    <property type="entry name" value="Tscrpt_reg_IclR_C"/>
</dbReference>
<dbReference type="InterPro" id="IPR036390">
    <property type="entry name" value="WH_DNA-bd_sf"/>
</dbReference>
<feature type="domain" description="HTH iclR-type" evidence="4">
    <location>
        <begin position="12"/>
        <end position="74"/>
    </location>
</feature>
<gene>
    <name evidence="6" type="ORF">LNKW23_27100</name>
</gene>
<dbReference type="PROSITE" id="PS51078">
    <property type="entry name" value="ICLR_ED"/>
    <property type="match status" value="1"/>
</dbReference>
<dbReference type="PANTHER" id="PTHR30136">
    <property type="entry name" value="HELIX-TURN-HELIX TRANSCRIPTIONAL REGULATOR, ICLR FAMILY"/>
    <property type="match status" value="1"/>
</dbReference>
<keyword evidence="1" id="KW-0805">Transcription regulation</keyword>
<dbReference type="InterPro" id="IPR029016">
    <property type="entry name" value="GAF-like_dom_sf"/>
</dbReference>
<dbReference type="PROSITE" id="PS51077">
    <property type="entry name" value="HTH_ICLR"/>
    <property type="match status" value="1"/>
</dbReference>
<dbReference type="RefSeq" id="WP_285672293.1">
    <property type="nucleotide sequence ID" value="NZ_BSYI01000020.1"/>
</dbReference>
<reference evidence="6 7" key="1">
    <citation type="submission" date="2023-04" db="EMBL/GenBank/DDBJ databases">
        <title>Marinoamorphus aggregata gen. nov., sp. Nov., isolate from tissue of brittle star Ophioplocus japonicus.</title>
        <authorList>
            <person name="Kawano K."/>
            <person name="Sawayama S."/>
            <person name="Nakagawa S."/>
        </authorList>
    </citation>
    <scope>NUCLEOTIDE SEQUENCE [LARGE SCALE GENOMIC DNA]</scope>
    <source>
        <strain evidence="6 7">NKW23</strain>
    </source>
</reference>
<evidence type="ECO:0000313" key="7">
    <source>
        <dbReference type="Proteomes" id="UP001239909"/>
    </source>
</evidence>
<dbReference type="InterPro" id="IPR036388">
    <property type="entry name" value="WH-like_DNA-bd_sf"/>
</dbReference>
<dbReference type="Pfam" id="PF09339">
    <property type="entry name" value="HTH_IclR"/>
    <property type="match status" value="1"/>
</dbReference>
<dbReference type="SMART" id="SM00346">
    <property type="entry name" value="HTH_ICLR"/>
    <property type="match status" value="1"/>
</dbReference>
<dbReference type="PANTHER" id="PTHR30136:SF33">
    <property type="entry name" value="TRANSCRIPTIONAL REGULATORY PROTEIN"/>
    <property type="match status" value="1"/>
</dbReference>
<organism evidence="6 7">
    <name type="scientific">Paralimibaculum aggregatum</name>
    <dbReference type="NCBI Taxonomy" id="3036245"/>
    <lineage>
        <taxon>Bacteria</taxon>
        <taxon>Pseudomonadati</taxon>
        <taxon>Pseudomonadota</taxon>
        <taxon>Alphaproteobacteria</taxon>
        <taxon>Rhodobacterales</taxon>
        <taxon>Paracoccaceae</taxon>
        <taxon>Paralimibaculum</taxon>
    </lineage>
</organism>
<dbReference type="SUPFAM" id="SSF55781">
    <property type="entry name" value="GAF domain-like"/>
    <property type="match status" value="1"/>
</dbReference>
<dbReference type="InterPro" id="IPR050707">
    <property type="entry name" value="HTH_MetabolicPath_Reg"/>
</dbReference>
<keyword evidence="2" id="KW-0238">DNA-binding</keyword>